<dbReference type="SMART" id="SM00320">
    <property type="entry name" value="WD40"/>
    <property type="match status" value="3"/>
</dbReference>
<evidence type="ECO:0000259" key="6">
    <source>
        <dbReference type="PROSITE" id="PS51783"/>
    </source>
</evidence>
<dbReference type="SMART" id="SM01026">
    <property type="entry name" value="Beach"/>
    <property type="match status" value="1"/>
</dbReference>
<dbReference type="OrthoDB" id="26681at2759"/>
<keyword evidence="1 3" id="KW-0853">WD repeat</keyword>
<keyword evidence="2" id="KW-0677">Repeat</keyword>
<dbReference type="PROSITE" id="PS50082">
    <property type="entry name" value="WD_REPEATS_2"/>
    <property type="match status" value="1"/>
</dbReference>
<reference evidence="8" key="1">
    <citation type="journal article" date="2019" name="Nat. Commun.">
        <title>The genome of broomcorn millet.</title>
        <authorList>
            <person name="Zou C."/>
            <person name="Miki D."/>
            <person name="Li D."/>
            <person name="Tang Q."/>
            <person name="Xiao L."/>
            <person name="Rajput S."/>
            <person name="Deng P."/>
            <person name="Jia W."/>
            <person name="Huang R."/>
            <person name="Zhang M."/>
            <person name="Sun Y."/>
            <person name="Hu J."/>
            <person name="Fu X."/>
            <person name="Schnable P.S."/>
            <person name="Li F."/>
            <person name="Zhang H."/>
            <person name="Feng B."/>
            <person name="Zhu X."/>
            <person name="Liu R."/>
            <person name="Schnable J.C."/>
            <person name="Zhu J.-K."/>
            <person name="Zhang H."/>
        </authorList>
    </citation>
    <scope>NUCLEOTIDE SEQUENCE [LARGE SCALE GENOMIC DNA]</scope>
</reference>
<dbReference type="InterPro" id="IPR023362">
    <property type="entry name" value="PH-BEACH_dom"/>
</dbReference>
<dbReference type="SUPFAM" id="SSF50729">
    <property type="entry name" value="PH domain-like"/>
    <property type="match status" value="1"/>
</dbReference>
<dbReference type="InterPro" id="IPR036322">
    <property type="entry name" value="WD40_repeat_dom_sf"/>
</dbReference>
<dbReference type="PANTHER" id="PTHR13743">
    <property type="entry name" value="BEIGE/BEACH-RELATED"/>
    <property type="match status" value="1"/>
</dbReference>
<feature type="compositionally biased region" description="Basic and acidic residues" evidence="4">
    <location>
        <begin position="2656"/>
        <end position="2665"/>
    </location>
</feature>
<dbReference type="InterPro" id="IPR031570">
    <property type="entry name" value="NBEA/BDCP_DUF4704"/>
</dbReference>
<dbReference type="Gene3D" id="2.30.29.30">
    <property type="entry name" value="Pleckstrin-homology domain (PH domain)/Phosphotyrosine-binding domain (PTB)"/>
    <property type="match status" value="1"/>
</dbReference>
<evidence type="ECO:0000256" key="1">
    <source>
        <dbReference type="ARBA" id="ARBA00022574"/>
    </source>
</evidence>
<dbReference type="Gene3D" id="1.10.1540.10">
    <property type="entry name" value="BEACH domain"/>
    <property type="match status" value="1"/>
</dbReference>
<feature type="region of interest" description="Disordered" evidence="4">
    <location>
        <begin position="2647"/>
        <end position="2667"/>
    </location>
</feature>
<evidence type="ECO:0000256" key="3">
    <source>
        <dbReference type="PROSITE-ProRule" id="PRU00221"/>
    </source>
</evidence>
<feature type="repeat" description="WD" evidence="3">
    <location>
        <begin position="2446"/>
        <end position="2487"/>
    </location>
</feature>
<feature type="region of interest" description="Disordered" evidence="4">
    <location>
        <begin position="2483"/>
        <end position="2518"/>
    </location>
</feature>
<dbReference type="InterPro" id="IPR001680">
    <property type="entry name" value="WD40_rpt"/>
</dbReference>
<dbReference type="Pfam" id="PF15787">
    <property type="entry name" value="DUF4704"/>
    <property type="match status" value="2"/>
</dbReference>
<dbReference type="SUPFAM" id="SSF49899">
    <property type="entry name" value="Concanavalin A-like lectins/glucanases"/>
    <property type="match status" value="1"/>
</dbReference>
<dbReference type="SUPFAM" id="SSF81837">
    <property type="entry name" value="BEACH domain"/>
    <property type="match status" value="1"/>
</dbReference>
<dbReference type="InterPro" id="IPR036372">
    <property type="entry name" value="BEACH_dom_sf"/>
</dbReference>
<dbReference type="Pfam" id="PF20426">
    <property type="entry name" value="NBCH_WD40"/>
    <property type="match status" value="1"/>
</dbReference>
<dbReference type="InterPro" id="IPR015943">
    <property type="entry name" value="WD40/YVTN_repeat-like_dom_sf"/>
</dbReference>
<dbReference type="InterPro" id="IPR046851">
    <property type="entry name" value="NBCH_WD40"/>
</dbReference>
<dbReference type="InterPro" id="IPR011993">
    <property type="entry name" value="PH-like_dom_sf"/>
</dbReference>
<comment type="caution">
    <text evidence="7">The sequence shown here is derived from an EMBL/GenBank/DDBJ whole genome shotgun (WGS) entry which is preliminary data.</text>
</comment>
<evidence type="ECO:0000313" key="8">
    <source>
        <dbReference type="Proteomes" id="UP000275267"/>
    </source>
</evidence>
<proteinExistence type="predicted"/>
<feature type="compositionally biased region" description="Polar residues" evidence="4">
    <location>
        <begin position="1862"/>
        <end position="1880"/>
    </location>
</feature>
<dbReference type="Proteomes" id="UP000275267">
    <property type="component" value="Unassembled WGS sequence"/>
</dbReference>
<dbReference type="PROSITE" id="PS50294">
    <property type="entry name" value="WD_REPEATS_REGION"/>
    <property type="match status" value="1"/>
</dbReference>
<protein>
    <submittedName>
        <fullName evidence="7">BEACH domain-containing protein C2</fullName>
    </submittedName>
</protein>
<accession>A0A3L6PUM8</accession>
<gene>
    <name evidence="7" type="ORF">C2845_PM16G16270</name>
</gene>
<dbReference type="Pfam" id="PF02138">
    <property type="entry name" value="Beach"/>
    <property type="match status" value="1"/>
</dbReference>
<evidence type="ECO:0000259" key="5">
    <source>
        <dbReference type="PROSITE" id="PS50197"/>
    </source>
</evidence>
<dbReference type="SUPFAM" id="SSF50978">
    <property type="entry name" value="WD40 repeat-like"/>
    <property type="match status" value="1"/>
</dbReference>
<evidence type="ECO:0000256" key="2">
    <source>
        <dbReference type="ARBA" id="ARBA00022737"/>
    </source>
</evidence>
<feature type="compositionally biased region" description="Pro residues" evidence="4">
    <location>
        <begin position="12"/>
        <end position="21"/>
    </location>
</feature>
<feature type="compositionally biased region" description="Basic and acidic residues" evidence="4">
    <location>
        <begin position="1841"/>
        <end position="1851"/>
    </location>
</feature>
<dbReference type="InterPro" id="IPR013320">
    <property type="entry name" value="ConA-like_dom_sf"/>
</dbReference>
<feature type="domain" description="BEACH" evidence="5">
    <location>
        <begin position="2010"/>
        <end position="2297"/>
    </location>
</feature>
<feature type="domain" description="BEACH-type PH" evidence="6">
    <location>
        <begin position="1903"/>
        <end position="2014"/>
    </location>
</feature>
<dbReference type="CDD" id="cd06071">
    <property type="entry name" value="Beach"/>
    <property type="match status" value="1"/>
</dbReference>
<dbReference type="InterPro" id="IPR000409">
    <property type="entry name" value="BEACH_dom"/>
</dbReference>
<organism evidence="7 8">
    <name type="scientific">Panicum miliaceum</name>
    <name type="common">Proso millet</name>
    <name type="synonym">Broomcorn millet</name>
    <dbReference type="NCBI Taxonomy" id="4540"/>
    <lineage>
        <taxon>Eukaryota</taxon>
        <taxon>Viridiplantae</taxon>
        <taxon>Streptophyta</taxon>
        <taxon>Embryophyta</taxon>
        <taxon>Tracheophyta</taxon>
        <taxon>Spermatophyta</taxon>
        <taxon>Magnoliopsida</taxon>
        <taxon>Liliopsida</taxon>
        <taxon>Poales</taxon>
        <taxon>Poaceae</taxon>
        <taxon>PACMAD clade</taxon>
        <taxon>Panicoideae</taxon>
        <taxon>Panicodae</taxon>
        <taxon>Paniceae</taxon>
        <taxon>Panicinae</taxon>
        <taxon>Panicum</taxon>
        <taxon>Panicum sect. Panicum</taxon>
    </lineage>
</organism>
<sequence>MAEDARESSDSSPPPAAPPTPPREEGSAEQFEAVALGAEAGVEEEAASNPGMGTSTPATPATPYEPSPRPRRPPGVPADAPQEVVRAVEAAIAGGPDLLREVVSQEQGELAHSVVDVLLGTMGGADEAGDASGTGAPPSVMSNARAAVAAAELLPHLPCDDEPSPRTRMVAGLHAALRACTRNRAMCSSAGLLAALLESAEKLLVEMDPGSCCDGAPLLQCIQVLGGHSLSVKDLHSWLGLVRKALGTSWSTPLMLALEKAMGSEETRGPAVTFEFDGESSGLLGPDNQGVEAYFHGQFLVVESVGGRGKKASLHFTHAFKPQCWYFVGLEHTNKHGLLGKGESELRLYVDGSLYESRPFEFPRISKPLAFCCIGTNPPPTIAGLQRRRRQCPLFAEMGPVYIFKEPIGPDRMRRLASRGGDTLPSFGNGAGLPWKATNDHVKSMAEESFTLNNEMGGSLHLLYHPSLLTGRFCPDASPSGSSGTHRRPAEVLGLVHVSSRVRPAESLWALAYGGPMALLPLTISNVQMDSLEPTPGDLSLSLATVSLSAPVFRIISLAIQHPGNNEELCRAFAPELLSRVLHYLLQVLSKLESGEEALTDEELVAAIVSLCQSQRNNHELKVQLFSSLLLDLKLWSSCNYGLQKKLLSSLADMVFTESACMRDAKAMQMLLDGCRRCYWAIQEPDSIDNFALTGTKRSLGEVNALVDELLVVIELLLGAASSTAVSDDVRCLIGFIVECPQPTQVARVLHLIYRLIVQPNISRADMFSQSFISTGGVEALLVLLQREAKTGNKNILDDSGANLSENDVHRDGSFNRKADSADTRCQANETVSAEHHETIFHEEAAEHEATNVNDMLDSHIGSKVPGSENGLLKNLGGISFSITSDNVRNNVYNVDKGDGIVVGIIHILGALVASGHLKFDSGAASPNIPGDSQTTLNEEGNPMSEDRLPLLLFALQKVFQAAPRRLMTANVYMALISAAINVSSVDESLNLYDSGHRFEHIQLLLVLLRSLPYASRAFQARAIQDLLFLACSHPDNRTTITSIAEWPEWILEVLISNHEMGAKKKADGVSMSEIEDLIHNFLIIMLEHSMRQKDGWKDVEATIHCAEWLSMVGGSSTGDQRIRREESLPIFKRRLLGDLLDFSARELQVQTEVIAAAAAGVAAEGFSPEEAKIQAENAAHLSVALAENAIVILMLVEDHLRSQAGKEPTAAGASRRSSLSSDAGGLPLDLLTSMADANGQIPAAVMERLTAATAAEPYESVKHAFVSYGTCIADLGESWKYRSRLWYGVGIPPKSDIFGGGGSGWESWKSVLEKDSNGIWIEFPLVKKSVAVLQALLLDESGLGGGLGIGGGSGPGMGVMTALYQLLDSDQPFLCMLRMVLVSMREDDNGEIDAFTKDISIKDVASEGTSPQAGSMMPFDGNSYSSPRKPRSALLWSVLGPILNMPITESKRQRVLVASSILYSEVWHAIGRDRKPLRKRYIELILPPFVAILRRWRPLLAGIHELTSSDGQNPLIADDRALAADALPIEAALLMVSPGWAAAFASPPVAMALAMMAAGASGTETRIPPRNTLNRRDTSLPERKAVAKLQTFSSFQKPIETAANKPGSTPKDKAAAKAAALAAARDLERTAKIGSRRGLSAVAMATSGQRRSSGDIERAKRWNTSEAMSAAWMECLQSADSKSVAGRDFSALSYKYVAVLVSCLALARNLQRVEMERQTLVDVSNRHRASTGLRAWRHLLHCLTEMGRLYGPFGQPMCTPVRVFWKLDFTESSSRMRRFMKRNYKGSDHLGAAADYEDRKLLSAAAQSNECNSEDANSSLTNTLPSSASVIMADAMSERNVENEQLETHTSHSSIDDDQLQHSSAADQQSVKGSVGSRSSDICADRNLVRSTVLAPSYVPSEADERIIVELSSLMVRPLKVVRGTFQVTSKRINFIIEERSSDSNVDDASSTSGQCDQQDKDRSWLISSLHQIYSRRYLLRRSALELFMVDRSNFFFDFGDIDARKNAYRAIVHAKPPNLNDIFLATQISNFEYLMELNTLAGRSYNDITQYPVFPWIVADYKSRVLNLDDPSTYRDLSKPIGALNPERIKKFQERYSTFEDPIIPKFHYGSHYSSAGTVLYYLFRVEPFTTLSIQLQGGKFDHADRMFSDLSGTWDSVLEDMSDVKELVPEMFYLPEVFTNINCIDFGTTQLGGKLDSVQLPPWAENHVDFVHKHRKALESVCHGCFGLSLMTSIELHRGKEAIMANNVFFYITYEGTVDIDKITDPVERRATQDQIAYFGQTPSQLLTVPHMKRKPLAETIFRNPNELKSYMLPHSDRCNVPASAMLVSNDSIVVVDVNVPAARVALHHWQPNTPDGQGTPFLFHHGRNASNSTSGALMRIFKGSAGSAEDYEFPRAIAFAASAIRSSAVVAVTCDKETITGGHVDGSLKLISPDGAKTVETASGHLAPVTCLALSPDSNYLVTGSRDTTVILWRIHRTGSSHKKNATEPQPTTPSTPRSPLSSSASSLSETKRRRIEGPMHVMRGHLGEVTCCSVSPDLGLVASSSNTSGVLLHSLRTGRLMRQLDVAEAHAICLSSQGIIVVWNESKKTLSTFTVNGLPIATSVLLPFSGQVSCIEISTDGHFALIGTSLFNNYKCDESTETGHLELGPNGKDDISKDSEQSQTEQSVHVPSICFVDLHKLKLAKGQDITAIALNKENTNLLVSTADKQLIVFTDPALSLKVVDQMLRLGWEGDGLLQQ</sequence>
<dbReference type="STRING" id="4540.A0A3L6PUM8"/>
<dbReference type="CDD" id="cd01201">
    <property type="entry name" value="PH_BEACH"/>
    <property type="match status" value="1"/>
</dbReference>
<dbReference type="EMBL" id="PQIB02000015">
    <property type="protein sequence ID" value="RLM65418.1"/>
    <property type="molecule type" value="Genomic_DNA"/>
</dbReference>
<name>A0A3L6PUM8_PANMI</name>
<feature type="region of interest" description="Disordered" evidence="4">
    <location>
        <begin position="1"/>
        <end position="80"/>
    </location>
</feature>
<feature type="compositionally biased region" description="Low complexity" evidence="4">
    <location>
        <begin position="2491"/>
        <end position="2513"/>
    </location>
</feature>
<evidence type="ECO:0000313" key="7">
    <source>
        <dbReference type="EMBL" id="RLM65418.1"/>
    </source>
</evidence>
<evidence type="ECO:0000256" key="4">
    <source>
        <dbReference type="SAM" id="MobiDB-lite"/>
    </source>
</evidence>
<keyword evidence="8" id="KW-1185">Reference proteome</keyword>
<dbReference type="Gene3D" id="2.130.10.10">
    <property type="entry name" value="YVTN repeat-like/Quinoprotein amine dehydrogenase"/>
    <property type="match status" value="1"/>
</dbReference>
<dbReference type="Pfam" id="PF14844">
    <property type="entry name" value="PH_BEACH"/>
    <property type="match status" value="1"/>
</dbReference>
<dbReference type="PANTHER" id="PTHR13743:SF157">
    <property type="entry name" value="BEACH DOMAIN-CONTAINING PROTEIN C2"/>
    <property type="match status" value="1"/>
</dbReference>
<dbReference type="InterPro" id="IPR050865">
    <property type="entry name" value="BEACH_Domain"/>
</dbReference>
<dbReference type="PROSITE" id="PS50197">
    <property type="entry name" value="BEACH"/>
    <property type="match status" value="1"/>
</dbReference>
<feature type="region of interest" description="Disordered" evidence="4">
    <location>
        <begin position="1841"/>
        <end position="1880"/>
    </location>
</feature>
<dbReference type="PROSITE" id="PS51783">
    <property type="entry name" value="PH_BEACH"/>
    <property type="match status" value="1"/>
</dbReference>